<dbReference type="AlphaFoldDB" id="A0A238UUP8"/>
<dbReference type="InterPro" id="IPR000917">
    <property type="entry name" value="Sulfatase_N"/>
</dbReference>
<feature type="modified residue" description="3-oxoalanine (Ser)" evidence="1">
    <location>
        <position position="52"/>
    </location>
</feature>
<reference evidence="3 4" key="1">
    <citation type="submission" date="2017-06" db="EMBL/GenBank/DDBJ databases">
        <authorList>
            <person name="Kim H.J."/>
            <person name="Triplett B.A."/>
        </authorList>
    </citation>
    <scope>NUCLEOTIDE SEQUENCE [LARGE SCALE GENOMIC DNA]</scope>
    <source>
        <strain evidence="3 4">DSM 19316</strain>
    </source>
</reference>
<proteinExistence type="predicted"/>
<evidence type="ECO:0000256" key="1">
    <source>
        <dbReference type="PIRSR" id="PIRSR600917-52"/>
    </source>
</evidence>
<dbReference type="Gene3D" id="3.40.720.10">
    <property type="entry name" value="Alkaline Phosphatase, subunit A"/>
    <property type="match status" value="1"/>
</dbReference>
<dbReference type="EMBL" id="FZNK01000001">
    <property type="protein sequence ID" value="SNR25746.1"/>
    <property type="molecule type" value="Genomic_DNA"/>
</dbReference>
<gene>
    <name evidence="3" type="ORF">SAMN06266787_101425</name>
</gene>
<dbReference type="InterPro" id="IPR052701">
    <property type="entry name" value="GAG_Ulvan_Degrading_Sulfatases"/>
</dbReference>
<evidence type="ECO:0000259" key="2">
    <source>
        <dbReference type="Pfam" id="PF00884"/>
    </source>
</evidence>
<dbReference type="RefSeq" id="WP_089307728.1">
    <property type="nucleotide sequence ID" value="NZ_FZNK01000001.1"/>
</dbReference>
<comment type="PTM">
    <text evidence="1">The conversion to 3-oxoalanine (also known as C-formylglycine, FGly), of a serine or cysteine residue in prokaryotes and of a cysteine residue in eukaryotes, is critical for catalytic activity.</text>
</comment>
<dbReference type="SUPFAM" id="SSF53649">
    <property type="entry name" value="Alkaline phosphatase-like"/>
    <property type="match status" value="1"/>
</dbReference>
<dbReference type="PANTHER" id="PTHR43751">
    <property type="entry name" value="SULFATASE"/>
    <property type="match status" value="1"/>
</dbReference>
<protein>
    <submittedName>
        <fullName evidence="3">Arylsulfatase A</fullName>
    </submittedName>
</protein>
<dbReference type="Proteomes" id="UP000198297">
    <property type="component" value="Unassembled WGS sequence"/>
</dbReference>
<sequence>MSDVNVLLIILDSVRAKNTSLHGHNEQTTPFLESFTDEAEWYRQARAPSIHSVASHASIFTGLHVTQHGVTKHESRLNPDATVWSMLSEQGYETGLFTPNVVVTESSNLAEPFDIVSGPRRDPKHRYFDNALSPNDIEGHQTKAEYLMRCLNSGRPLRSVFNGLYFLADNTEDYDPEQSSAKRYIEEFTDWTAEKDGPWAACLNFMDSHYPYKPVSNFESAGTEGLSEIHDSLSSPISKDVATSKKWWKLRAIESLYDDCIRQADAAVETLIAELRARDELNNTLVVITSDHGDGFGEQSRVDPRVRAAYHSWGIHEALTHVPLLVRHPNGAGQGATDQLASLTQFPSVVKDTLHNERGSFTVEEYAFAATERLERPEVMLPDECEERKQYGGPWRAVYEQDADAVRKYATHAEAAATIHVKDAQTSYRVDDRKGRNMVEGQYEKLESANVSDGETSDLGTSVEDHLEDLGYIR</sequence>
<dbReference type="InterPro" id="IPR017850">
    <property type="entry name" value="Alkaline_phosphatase_core_sf"/>
</dbReference>
<name>A0A238UUP8_HALEZ</name>
<dbReference type="PANTHER" id="PTHR43751:SF3">
    <property type="entry name" value="SULFATASE N-TERMINAL DOMAIN-CONTAINING PROTEIN"/>
    <property type="match status" value="1"/>
</dbReference>
<evidence type="ECO:0000313" key="3">
    <source>
        <dbReference type="EMBL" id="SNR25746.1"/>
    </source>
</evidence>
<organism evidence="3 4">
    <name type="scientific">Halorubrum ezzemoulense</name>
    <name type="common">Halorubrum chaoviator</name>
    <dbReference type="NCBI Taxonomy" id="337243"/>
    <lineage>
        <taxon>Archaea</taxon>
        <taxon>Methanobacteriati</taxon>
        <taxon>Methanobacteriota</taxon>
        <taxon>Stenosarchaea group</taxon>
        <taxon>Halobacteria</taxon>
        <taxon>Halobacteriales</taxon>
        <taxon>Haloferacaceae</taxon>
        <taxon>Halorubrum</taxon>
    </lineage>
</organism>
<dbReference type="Pfam" id="PF00884">
    <property type="entry name" value="Sulfatase"/>
    <property type="match status" value="1"/>
</dbReference>
<feature type="domain" description="Sulfatase N-terminal" evidence="2">
    <location>
        <begin position="5"/>
        <end position="346"/>
    </location>
</feature>
<accession>A0A238UUP8</accession>
<evidence type="ECO:0000313" key="4">
    <source>
        <dbReference type="Proteomes" id="UP000198297"/>
    </source>
</evidence>